<dbReference type="InterPro" id="IPR011010">
    <property type="entry name" value="DNA_brk_join_enz"/>
</dbReference>
<protein>
    <submittedName>
        <fullName evidence="9">Tyrosine-type recombinase/integrase</fullName>
    </submittedName>
</protein>
<dbReference type="PANTHER" id="PTHR30349">
    <property type="entry name" value="PHAGE INTEGRASE-RELATED"/>
    <property type="match status" value="1"/>
</dbReference>
<keyword evidence="4" id="KW-0233">DNA recombination</keyword>
<dbReference type="PANTHER" id="PTHR30349:SF64">
    <property type="entry name" value="PROPHAGE INTEGRASE INTD-RELATED"/>
    <property type="match status" value="1"/>
</dbReference>
<evidence type="ECO:0000256" key="6">
    <source>
        <dbReference type="SAM" id="MobiDB-lite"/>
    </source>
</evidence>
<accession>A0A5M6ILH7</accession>
<dbReference type="Pfam" id="PF00589">
    <property type="entry name" value="Phage_integrase"/>
    <property type="match status" value="1"/>
</dbReference>
<dbReference type="InterPro" id="IPR044068">
    <property type="entry name" value="CB"/>
</dbReference>
<evidence type="ECO:0000313" key="9">
    <source>
        <dbReference type="EMBL" id="KAA5609126.1"/>
    </source>
</evidence>
<reference evidence="9 10" key="1">
    <citation type="submission" date="2019-09" db="EMBL/GenBank/DDBJ databases">
        <title>Genome sequence of Rhodovastum atsumiense, a diverse member of the Acetobacteraceae family of non-sulfur purple photosynthetic bacteria.</title>
        <authorList>
            <person name="Meyer T."/>
            <person name="Kyndt J."/>
        </authorList>
    </citation>
    <scope>NUCLEOTIDE SEQUENCE [LARGE SCALE GENOMIC DNA]</scope>
    <source>
        <strain evidence="9 10">DSM 21279</strain>
    </source>
</reference>
<evidence type="ECO:0000256" key="5">
    <source>
        <dbReference type="PROSITE-ProRule" id="PRU01248"/>
    </source>
</evidence>
<feature type="domain" description="Tyr recombinase" evidence="7">
    <location>
        <begin position="191"/>
        <end position="375"/>
    </location>
</feature>
<proteinExistence type="inferred from homology"/>
<dbReference type="SUPFAM" id="SSF56349">
    <property type="entry name" value="DNA breaking-rejoining enzymes"/>
    <property type="match status" value="1"/>
</dbReference>
<dbReference type="InterPro" id="IPR013762">
    <property type="entry name" value="Integrase-like_cat_sf"/>
</dbReference>
<evidence type="ECO:0000259" key="8">
    <source>
        <dbReference type="PROSITE" id="PS51900"/>
    </source>
</evidence>
<dbReference type="InterPro" id="IPR002104">
    <property type="entry name" value="Integrase_catalytic"/>
</dbReference>
<evidence type="ECO:0000259" key="7">
    <source>
        <dbReference type="PROSITE" id="PS51898"/>
    </source>
</evidence>
<keyword evidence="2" id="KW-0229">DNA integration</keyword>
<feature type="domain" description="Core-binding (CB)" evidence="8">
    <location>
        <begin position="98"/>
        <end position="171"/>
    </location>
</feature>
<dbReference type="PROSITE" id="PS51898">
    <property type="entry name" value="TYR_RECOMBINASE"/>
    <property type="match status" value="1"/>
</dbReference>
<evidence type="ECO:0000313" key="10">
    <source>
        <dbReference type="Proteomes" id="UP000325255"/>
    </source>
</evidence>
<sequence length="388" mass="43157">MPGLTAWPAARQPRPERTHGWPGSMSPVDLPYLKIYRSRGRLYAYYRRAGCRIRLAGEIGSPEFLASYDAARRQVEAVATPGRQREASPLPGSLLALVQLYRSAPEYRSLGDATRASYDRHIDALLPRFGDLPVAQVPRAWVLAMRDELQQTPRAANYRVAVIKRLLSFAVEREWRSDNPASRTKGLRTGPGHRAWADSEVEAMTSEAAGDFRIPVLLALHTAQRQADVLAMTWAAYDGSAIRVRQGKQRHLRDAAEMAIPVHPILRTVLDAERERQRAEATARNCPVPATICVTNDLRPWKADWFKHRFAATRATMGLPTDLHFHGLRHSAASRLAEAGASDAEIQAITGHRTRAMVAHYTAGARQKSLAKSGMARLSRKRTGNQSV</sequence>
<comment type="caution">
    <text evidence="9">The sequence shown here is derived from an EMBL/GenBank/DDBJ whole genome shotgun (WGS) entry which is preliminary data.</text>
</comment>
<organism evidence="9 10">
    <name type="scientific">Rhodovastum atsumiense</name>
    <dbReference type="NCBI Taxonomy" id="504468"/>
    <lineage>
        <taxon>Bacteria</taxon>
        <taxon>Pseudomonadati</taxon>
        <taxon>Pseudomonadota</taxon>
        <taxon>Alphaproteobacteria</taxon>
        <taxon>Acetobacterales</taxon>
        <taxon>Acetobacteraceae</taxon>
        <taxon>Rhodovastum</taxon>
    </lineage>
</organism>
<comment type="similarity">
    <text evidence="1">Belongs to the 'phage' integrase family.</text>
</comment>
<dbReference type="Proteomes" id="UP000325255">
    <property type="component" value="Unassembled WGS sequence"/>
</dbReference>
<dbReference type="Gene3D" id="1.10.150.130">
    <property type="match status" value="1"/>
</dbReference>
<gene>
    <name evidence="9" type="ORF">F1189_25845</name>
</gene>
<dbReference type="InterPro" id="IPR050090">
    <property type="entry name" value="Tyrosine_recombinase_XerCD"/>
</dbReference>
<dbReference type="GO" id="GO:0006310">
    <property type="term" value="P:DNA recombination"/>
    <property type="evidence" value="ECO:0007669"/>
    <property type="project" value="UniProtKB-KW"/>
</dbReference>
<evidence type="ECO:0000256" key="4">
    <source>
        <dbReference type="ARBA" id="ARBA00023172"/>
    </source>
</evidence>
<dbReference type="PROSITE" id="PS51900">
    <property type="entry name" value="CB"/>
    <property type="match status" value="1"/>
</dbReference>
<name>A0A5M6ILH7_9PROT</name>
<keyword evidence="10" id="KW-1185">Reference proteome</keyword>
<evidence type="ECO:0000256" key="2">
    <source>
        <dbReference type="ARBA" id="ARBA00022908"/>
    </source>
</evidence>
<dbReference type="EMBL" id="VWPK01000059">
    <property type="protein sequence ID" value="KAA5609126.1"/>
    <property type="molecule type" value="Genomic_DNA"/>
</dbReference>
<dbReference type="GO" id="GO:0003677">
    <property type="term" value="F:DNA binding"/>
    <property type="evidence" value="ECO:0007669"/>
    <property type="project" value="UniProtKB-UniRule"/>
</dbReference>
<keyword evidence="3 5" id="KW-0238">DNA-binding</keyword>
<dbReference type="InterPro" id="IPR010998">
    <property type="entry name" value="Integrase_recombinase_N"/>
</dbReference>
<dbReference type="AlphaFoldDB" id="A0A5M6ILH7"/>
<dbReference type="OrthoDB" id="7873969at2"/>
<evidence type="ECO:0000256" key="1">
    <source>
        <dbReference type="ARBA" id="ARBA00008857"/>
    </source>
</evidence>
<dbReference type="Gene3D" id="1.10.443.10">
    <property type="entry name" value="Intergrase catalytic core"/>
    <property type="match status" value="1"/>
</dbReference>
<feature type="region of interest" description="Disordered" evidence="6">
    <location>
        <begin position="1"/>
        <end position="23"/>
    </location>
</feature>
<dbReference type="GO" id="GO:0015074">
    <property type="term" value="P:DNA integration"/>
    <property type="evidence" value="ECO:0007669"/>
    <property type="project" value="UniProtKB-KW"/>
</dbReference>
<evidence type="ECO:0000256" key="3">
    <source>
        <dbReference type="ARBA" id="ARBA00023125"/>
    </source>
</evidence>